<reference evidence="2 3" key="1">
    <citation type="submission" date="2016-09" db="EMBL/GenBank/DDBJ databases">
        <title>Aspergillus awamori IFM 58123T.</title>
        <authorList>
            <person name="Kusuya Y."/>
            <person name="Shimizu M."/>
            <person name="Takahashi H."/>
            <person name="Yaguchi T."/>
        </authorList>
    </citation>
    <scope>NUCLEOTIDE SEQUENCE [LARGE SCALE GENOMIC DNA]</scope>
    <source>
        <strain evidence="2 3">IFM 58123</strain>
    </source>
</reference>
<accession>A0A401KXE5</accession>
<feature type="region of interest" description="Disordered" evidence="1">
    <location>
        <begin position="369"/>
        <end position="408"/>
    </location>
</feature>
<evidence type="ECO:0000313" key="2">
    <source>
        <dbReference type="EMBL" id="GCB23969.1"/>
    </source>
</evidence>
<feature type="compositionally biased region" description="Polar residues" evidence="1">
    <location>
        <begin position="396"/>
        <end position="408"/>
    </location>
</feature>
<feature type="compositionally biased region" description="Low complexity" evidence="1">
    <location>
        <begin position="374"/>
        <end position="395"/>
    </location>
</feature>
<dbReference type="Proteomes" id="UP000286921">
    <property type="component" value="Unassembled WGS sequence"/>
</dbReference>
<protein>
    <submittedName>
        <fullName evidence="2">Uncharacterized protein</fullName>
    </submittedName>
</protein>
<feature type="region of interest" description="Disordered" evidence="1">
    <location>
        <begin position="227"/>
        <end position="273"/>
    </location>
</feature>
<feature type="compositionally biased region" description="Basic residues" evidence="1">
    <location>
        <begin position="232"/>
        <end position="241"/>
    </location>
</feature>
<feature type="region of interest" description="Disordered" evidence="1">
    <location>
        <begin position="328"/>
        <end position="355"/>
    </location>
</feature>
<organism evidence="2 3">
    <name type="scientific">Aspergillus awamori</name>
    <name type="common">Black koji mold</name>
    <dbReference type="NCBI Taxonomy" id="105351"/>
    <lineage>
        <taxon>Eukaryota</taxon>
        <taxon>Fungi</taxon>
        <taxon>Dikarya</taxon>
        <taxon>Ascomycota</taxon>
        <taxon>Pezizomycotina</taxon>
        <taxon>Eurotiomycetes</taxon>
        <taxon>Eurotiomycetidae</taxon>
        <taxon>Eurotiales</taxon>
        <taxon>Aspergillaceae</taxon>
        <taxon>Aspergillus</taxon>
    </lineage>
</organism>
<feature type="region of interest" description="Disordered" evidence="1">
    <location>
        <begin position="191"/>
        <end position="210"/>
    </location>
</feature>
<feature type="region of interest" description="Disordered" evidence="1">
    <location>
        <begin position="530"/>
        <end position="552"/>
    </location>
</feature>
<proteinExistence type="predicted"/>
<evidence type="ECO:0000313" key="3">
    <source>
        <dbReference type="Proteomes" id="UP000286921"/>
    </source>
</evidence>
<dbReference type="AlphaFoldDB" id="A0A401KXE5"/>
<sequence>MDNRALYQIVRGRSLGRHHWLCQPPRISQCFSQAKPRRYDRKPQARNLFASAFYPYEENQISPFLHQHIALAAVPAIWPSPFKVSRHFTLLLDAASLLDFHSCLDRRSLSSLFPFSVAMGIPLFCESSADAPKNNAIKDPCAAARSAIRRQATIRRPSRYGGSALRSATLRSPFPRPLADEIEREANGLQRHVRSPLSNSSSADDPFDLARGLLDSDRREAGQRLLSDALRHGRPGQRLRIPRSSALPDLYNRPSPGDDTTNRPDQTHPQFTPRFAPAIAYHRTASPQARSEAARLSPYLRPDGLGGDLSISAGFPTLRRVGERSINEANRPNRESAIDGLGDRQRSLSPDDDHANDAWETLLTTITPDTNLPSADSSFTSASASGTNASTIGTSRSSATSLQSMPNPMDSTTGTVQMVLDPYPEFLNPCDYSSSSDSDSDSETGISGNALFRRYRRVRQMESLRRAQHLQSTMSNHPPIPTISFAFSDSSSTSTDPDLQQMQAILDRLARREDIPEEWWAAAGLSRTLGRRLGANDDTNDTDSVDGPLRSR</sequence>
<comment type="caution">
    <text evidence="2">The sequence shown here is derived from an EMBL/GenBank/DDBJ whole genome shotgun (WGS) entry which is preliminary data.</text>
</comment>
<dbReference type="EMBL" id="BDHI01000015">
    <property type="protein sequence ID" value="GCB23969.1"/>
    <property type="molecule type" value="Genomic_DNA"/>
</dbReference>
<name>A0A401KXE5_ASPAW</name>
<gene>
    <name evidence="2" type="ORF">AAWM_06854</name>
</gene>
<keyword evidence="3" id="KW-1185">Reference proteome</keyword>
<evidence type="ECO:0000256" key="1">
    <source>
        <dbReference type="SAM" id="MobiDB-lite"/>
    </source>
</evidence>